<dbReference type="InterPro" id="IPR041854">
    <property type="entry name" value="BFD-like_2Fe2S-bd_dom_sf"/>
</dbReference>
<dbReference type="GO" id="GO:0050660">
    <property type="term" value="F:flavin adenine dinucleotide binding"/>
    <property type="evidence" value="ECO:0007669"/>
    <property type="project" value="InterPro"/>
</dbReference>
<evidence type="ECO:0000256" key="4">
    <source>
        <dbReference type="ARBA" id="ARBA00005096"/>
    </source>
</evidence>
<dbReference type="FunFam" id="3.30.413.10:FF:000007">
    <property type="entry name" value="Nitrite reductase [NAD(P)H] large subunit"/>
    <property type="match status" value="1"/>
</dbReference>
<keyword evidence="9" id="KW-0479">Metal-binding</keyword>
<dbReference type="Gene3D" id="2.102.10.10">
    <property type="entry name" value="Rieske [2Fe-2S] iron-sulphur domain"/>
    <property type="match status" value="1"/>
</dbReference>
<dbReference type="InterPro" id="IPR036922">
    <property type="entry name" value="Rieske_2Fe-2S_sf"/>
</dbReference>
<evidence type="ECO:0000256" key="13">
    <source>
        <dbReference type="ARBA" id="ARBA00023014"/>
    </source>
</evidence>
<dbReference type="AlphaFoldDB" id="A0A8H7PZ32"/>
<evidence type="ECO:0000256" key="14">
    <source>
        <dbReference type="ARBA" id="ARBA00023063"/>
    </source>
</evidence>
<evidence type="ECO:0000256" key="8">
    <source>
        <dbReference type="ARBA" id="ARBA00022714"/>
    </source>
</evidence>
<dbReference type="CDD" id="cd03529">
    <property type="entry name" value="Rieske_NirD"/>
    <property type="match status" value="1"/>
</dbReference>
<dbReference type="InterPro" id="IPR017941">
    <property type="entry name" value="Rieske_2Fe-2S"/>
</dbReference>
<keyword evidence="13" id="KW-0411">Iron-sulfur</keyword>
<evidence type="ECO:0000313" key="17">
    <source>
        <dbReference type="EMBL" id="KAG2182786.1"/>
    </source>
</evidence>
<feature type="domain" description="Rieske" evidence="16">
    <location>
        <begin position="865"/>
        <end position="973"/>
    </location>
</feature>
<dbReference type="NCBIfam" id="TIGR02374">
    <property type="entry name" value="nitri_red_nirB"/>
    <property type="match status" value="1"/>
</dbReference>
<dbReference type="InterPro" id="IPR006067">
    <property type="entry name" value="NO2/SO3_Rdtase_4Fe4S_dom"/>
</dbReference>
<evidence type="ECO:0000256" key="2">
    <source>
        <dbReference type="ARBA" id="ARBA00001966"/>
    </source>
</evidence>
<dbReference type="Pfam" id="PF13806">
    <property type="entry name" value="Rieske_2"/>
    <property type="match status" value="1"/>
</dbReference>
<dbReference type="InterPro" id="IPR036188">
    <property type="entry name" value="FAD/NAD-bd_sf"/>
</dbReference>
<dbReference type="InterPro" id="IPR023753">
    <property type="entry name" value="FAD/NAD-binding_dom"/>
</dbReference>
<comment type="cofactor">
    <cofactor evidence="1">
        <name>siroheme</name>
        <dbReference type="ChEBI" id="CHEBI:60052"/>
    </cofactor>
</comment>
<dbReference type="GO" id="GO:0042128">
    <property type="term" value="P:nitrate assimilation"/>
    <property type="evidence" value="ECO:0007669"/>
    <property type="project" value="UniProtKB-KW"/>
</dbReference>
<evidence type="ECO:0000256" key="12">
    <source>
        <dbReference type="ARBA" id="ARBA00023004"/>
    </source>
</evidence>
<dbReference type="InterPro" id="IPR045854">
    <property type="entry name" value="NO2/SO3_Rdtase_4Fe4S_sf"/>
</dbReference>
<dbReference type="GO" id="GO:0020037">
    <property type="term" value="F:heme binding"/>
    <property type="evidence" value="ECO:0007669"/>
    <property type="project" value="InterPro"/>
</dbReference>
<protein>
    <recommendedName>
        <fullName evidence="16">Rieske domain-containing protein</fullName>
    </recommendedName>
</protein>
<evidence type="ECO:0000256" key="9">
    <source>
        <dbReference type="ARBA" id="ARBA00022723"/>
    </source>
</evidence>
<evidence type="ECO:0000256" key="5">
    <source>
        <dbReference type="ARBA" id="ARBA00010429"/>
    </source>
</evidence>
<proteinExistence type="inferred from homology"/>
<dbReference type="PROSITE" id="PS51296">
    <property type="entry name" value="RIESKE"/>
    <property type="match status" value="1"/>
</dbReference>
<dbReference type="Pfam" id="PF04324">
    <property type="entry name" value="Fer2_BFD"/>
    <property type="match status" value="1"/>
</dbReference>
<dbReference type="Pfam" id="PF01077">
    <property type="entry name" value="NIR_SIR"/>
    <property type="match status" value="1"/>
</dbReference>
<dbReference type="Pfam" id="PF03460">
    <property type="entry name" value="NIR_SIR_ferr"/>
    <property type="match status" value="1"/>
</dbReference>
<keyword evidence="6" id="KW-0349">Heme</keyword>
<dbReference type="SUPFAM" id="SSF56014">
    <property type="entry name" value="Nitrite and sulphite reductase 4Fe-4S domain-like"/>
    <property type="match status" value="1"/>
</dbReference>
<evidence type="ECO:0000256" key="15">
    <source>
        <dbReference type="ARBA" id="ARBA00034078"/>
    </source>
</evidence>
<feature type="non-terminal residue" evidence="17">
    <location>
        <position position="1"/>
    </location>
</feature>
<keyword evidence="11" id="KW-0560">Oxidoreductase</keyword>
<keyword evidence="8" id="KW-0001">2Fe-2S</keyword>
<comment type="similarity">
    <text evidence="5">Belongs to the nitrite and sulfite reductase 4Fe-4S domain family.</text>
</comment>
<dbReference type="InterPro" id="IPR012748">
    <property type="entry name" value="Rieske-like_NirD"/>
</dbReference>
<dbReference type="InterPro" id="IPR041575">
    <property type="entry name" value="Rubredoxin_C"/>
</dbReference>
<dbReference type="SUPFAM" id="SSF50022">
    <property type="entry name" value="ISP domain"/>
    <property type="match status" value="1"/>
</dbReference>
<comment type="cofactor">
    <cofactor evidence="15">
        <name>[2Fe-2S] cluster</name>
        <dbReference type="ChEBI" id="CHEBI:190135"/>
    </cofactor>
</comment>
<keyword evidence="10" id="KW-0274">FAD</keyword>
<comment type="pathway">
    <text evidence="4">Nitrogen metabolism; nitrate reduction (assimilation).</text>
</comment>
<sequence length="1032" mass="113702">MLAPSMDRKIIVVVGLGMVALSFIEKILEYDTDKLFDIVTFSEESLVAYNRVGLTQYFKHRDVLQQLMQQQAWYQDHDILVHLGDRVISINHEEKTVTSYKGKVISYDYCIMSTGSTAAVPTGMPGFESSGVFVYRTIDDLNSLITYSKDCKKAAVVGGGLLGLEAAKAAKDLGLGVTVFDRSNRLMSRQLDVDGSRVLQAEIEKLGISVAVSNCPKEIIHDNGSVTGLKLQDDKNVDVDVVIYAIGIRPRSDLASTSNIEIAKNGGIVTDDYMQTSASDVFAIGECVSHADITYGLVAPGYEMAEVVARNLTSLHQSKRKPLKFKKADTSTKLKLLGVNVASFGDYFADGEVSQPLVYRDPFSGIYKKYLFTKDGKKILGGMMVGDTKDYAKLLAMVKSQKRILMPPSELILGAQNESAETASDLPDDTQICSCNNICKGDIRQVIKTKKCVNVNQVKGYSKAGSGCGGCLTQVQEIFEAEMKAMGQTVKNSLCVHFEYSRPELWTIAKVQNLKTFSDIAQKASKYPNTTGCEVCKPAVASILAGLWNDHILNDSLLPLQDTNDRYLANIQRGGLYSVIPRIAAGEVTPEKLEAIAKVAMEYNLYTKITGAQRIDIMGAKKEDLPNIWEKLINAGFESGHAYGKSLRAVKSCVGTTWCRYGQQDSVGFAITLENRYKGVRSPHKLKGGVSGCIRECAEAQGKDFGCIATDKGYNLYVGGNGGSKPRHAELLAADISENLVIKYLDRFLMYYITTADKLTRTARWIEKLEGGIQYLKKVVVDDYLGIGEELEAQMQLLIDTYECEWTKVISNPKARDHFKQFVNSEHTQPVIELVKERDQVRPVSWPKDVPAIETSVNDIEDRTWFSAGPVSAFPADQGKTVRYGDVQIAVFRKASGDWYATQNICPHKRAPVLSSGLLGSIDNESGEDSYVSCPMHKKNFSLKTGKCLIPGEESKYKLLTFEVKIENDQVYLKVPKESTLNQILGTDKTIITSSLNGRKPHLEISETLEVPPVISELNSCGSSACGNDKLE</sequence>
<dbReference type="Pfam" id="PF07992">
    <property type="entry name" value="Pyr_redox_2"/>
    <property type="match status" value="1"/>
</dbReference>
<name>A0A8H7PZ32_9FUNG</name>
<evidence type="ECO:0000256" key="11">
    <source>
        <dbReference type="ARBA" id="ARBA00023002"/>
    </source>
</evidence>
<evidence type="ECO:0000256" key="1">
    <source>
        <dbReference type="ARBA" id="ARBA00001929"/>
    </source>
</evidence>
<dbReference type="InterPro" id="IPR005117">
    <property type="entry name" value="NiRdtase/SiRdtase_haem-b_fer"/>
</dbReference>
<dbReference type="Gene3D" id="1.10.10.1100">
    <property type="entry name" value="BFD-like [2Fe-2S]-binding domain"/>
    <property type="match status" value="1"/>
</dbReference>
<dbReference type="GO" id="GO:0008942">
    <property type="term" value="F:nitrite reductase [NAD(P)H] activity"/>
    <property type="evidence" value="ECO:0007669"/>
    <property type="project" value="InterPro"/>
</dbReference>
<keyword evidence="18" id="KW-1185">Reference proteome</keyword>
<dbReference type="NCBIfam" id="NF011565">
    <property type="entry name" value="PRK14989.1"/>
    <property type="match status" value="1"/>
</dbReference>
<comment type="cofactor">
    <cofactor evidence="3">
        <name>FAD</name>
        <dbReference type="ChEBI" id="CHEBI:57692"/>
    </cofactor>
</comment>
<dbReference type="InterPro" id="IPR016156">
    <property type="entry name" value="FAD/NAD-linked_Rdtase_dimer_sf"/>
</dbReference>
<evidence type="ECO:0000259" key="16">
    <source>
        <dbReference type="PROSITE" id="PS51296"/>
    </source>
</evidence>
<comment type="caution">
    <text evidence="17">The sequence shown here is derived from an EMBL/GenBank/DDBJ whole genome shotgun (WGS) entry which is preliminary data.</text>
</comment>
<comment type="cofactor">
    <cofactor evidence="2">
        <name>[4Fe-4S] cluster</name>
        <dbReference type="ChEBI" id="CHEBI:49883"/>
    </cofactor>
</comment>
<dbReference type="InterPro" id="IPR052034">
    <property type="entry name" value="NasD-like"/>
</dbReference>
<evidence type="ECO:0000256" key="7">
    <source>
        <dbReference type="ARBA" id="ARBA00022630"/>
    </source>
</evidence>
<evidence type="ECO:0000256" key="3">
    <source>
        <dbReference type="ARBA" id="ARBA00001974"/>
    </source>
</evidence>
<evidence type="ECO:0000256" key="6">
    <source>
        <dbReference type="ARBA" id="ARBA00022617"/>
    </source>
</evidence>
<dbReference type="InterPro" id="IPR036136">
    <property type="entry name" value="Nit/Sulf_reduc_fer-like_dom_sf"/>
</dbReference>
<keyword evidence="12" id="KW-0408">Iron</keyword>
<accession>A0A8H7PZ32</accession>
<dbReference type="InterPro" id="IPR012744">
    <property type="entry name" value="Nitri_red_NirB"/>
</dbReference>
<dbReference type="Gene3D" id="3.30.413.10">
    <property type="entry name" value="Sulfite Reductase Hemoprotein, domain 1"/>
    <property type="match status" value="1"/>
</dbReference>
<dbReference type="GO" id="GO:0051537">
    <property type="term" value="F:2 iron, 2 sulfur cluster binding"/>
    <property type="evidence" value="ECO:0007669"/>
    <property type="project" value="UniProtKB-KW"/>
</dbReference>
<dbReference type="PANTHER" id="PTHR43809">
    <property type="entry name" value="NITRITE REDUCTASE (NADH) LARGE SUBUNIT"/>
    <property type="match status" value="1"/>
</dbReference>
<dbReference type="GO" id="GO:0046872">
    <property type="term" value="F:metal ion binding"/>
    <property type="evidence" value="ECO:0007669"/>
    <property type="project" value="UniProtKB-KW"/>
</dbReference>
<dbReference type="Gene3D" id="3.30.390.30">
    <property type="match status" value="1"/>
</dbReference>
<dbReference type="NCBIfam" id="TIGR02378">
    <property type="entry name" value="nirD_assim_sml"/>
    <property type="match status" value="1"/>
</dbReference>
<dbReference type="GO" id="GO:0050661">
    <property type="term" value="F:NADP binding"/>
    <property type="evidence" value="ECO:0007669"/>
    <property type="project" value="InterPro"/>
</dbReference>
<dbReference type="Proteomes" id="UP000612746">
    <property type="component" value="Unassembled WGS sequence"/>
</dbReference>
<dbReference type="Gene3D" id="3.50.50.60">
    <property type="entry name" value="FAD/NAD(P)-binding domain"/>
    <property type="match status" value="2"/>
</dbReference>
<evidence type="ECO:0000313" key="18">
    <source>
        <dbReference type="Proteomes" id="UP000612746"/>
    </source>
</evidence>
<dbReference type="Pfam" id="PF18267">
    <property type="entry name" value="Rubredoxin_C"/>
    <property type="match status" value="1"/>
</dbReference>
<keyword evidence="7" id="KW-0285">Flavoprotein</keyword>
<reference evidence="17" key="1">
    <citation type="submission" date="2020-12" db="EMBL/GenBank/DDBJ databases">
        <title>Metabolic potential, ecology and presence of endohyphal bacteria is reflected in genomic diversity of Mucoromycotina.</title>
        <authorList>
            <person name="Muszewska A."/>
            <person name="Okrasinska A."/>
            <person name="Steczkiewicz K."/>
            <person name="Drgas O."/>
            <person name="Orlowska M."/>
            <person name="Perlinska-Lenart U."/>
            <person name="Aleksandrzak-Piekarczyk T."/>
            <person name="Szatraj K."/>
            <person name="Zielenkiewicz U."/>
            <person name="Pilsyk S."/>
            <person name="Malc E."/>
            <person name="Mieczkowski P."/>
            <person name="Kruszewska J.S."/>
            <person name="Biernat P."/>
            <person name="Pawlowska J."/>
        </authorList>
    </citation>
    <scope>NUCLEOTIDE SEQUENCE</scope>
    <source>
        <strain evidence="17">WA0000051536</strain>
    </source>
</reference>
<dbReference type="PRINTS" id="PR00368">
    <property type="entry name" value="FADPNR"/>
</dbReference>
<dbReference type="EMBL" id="JAEPRA010000007">
    <property type="protein sequence ID" value="KAG2182786.1"/>
    <property type="molecule type" value="Genomic_DNA"/>
</dbReference>
<dbReference type="InterPro" id="IPR007419">
    <property type="entry name" value="BFD-like_2Fe2S-bd_dom"/>
</dbReference>
<organism evidence="17 18">
    <name type="scientific">Umbelopsis vinacea</name>
    <dbReference type="NCBI Taxonomy" id="44442"/>
    <lineage>
        <taxon>Eukaryota</taxon>
        <taxon>Fungi</taxon>
        <taxon>Fungi incertae sedis</taxon>
        <taxon>Mucoromycota</taxon>
        <taxon>Mucoromycotina</taxon>
        <taxon>Umbelopsidomycetes</taxon>
        <taxon>Umbelopsidales</taxon>
        <taxon>Umbelopsidaceae</taxon>
        <taxon>Umbelopsis</taxon>
    </lineage>
</organism>
<gene>
    <name evidence="17" type="ORF">INT44_005766</name>
</gene>
<evidence type="ECO:0000256" key="10">
    <source>
        <dbReference type="ARBA" id="ARBA00022827"/>
    </source>
</evidence>
<dbReference type="SUPFAM" id="SSF51905">
    <property type="entry name" value="FAD/NAD(P)-binding domain"/>
    <property type="match status" value="2"/>
</dbReference>
<dbReference type="OrthoDB" id="432169at2759"/>
<dbReference type="CDD" id="cd19944">
    <property type="entry name" value="NirB_Fer2_BFD-like_2"/>
    <property type="match status" value="1"/>
</dbReference>
<keyword evidence="14" id="KW-0534">Nitrate assimilation</keyword>
<dbReference type="SUPFAM" id="SSF55124">
    <property type="entry name" value="Nitrite/Sulfite reductase N-terminal domain-like"/>
    <property type="match status" value="1"/>
</dbReference>
<dbReference type="PANTHER" id="PTHR43809:SF1">
    <property type="entry name" value="NITRITE REDUCTASE (NADH) LARGE SUBUNIT"/>
    <property type="match status" value="1"/>
</dbReference>